<accession>F2NDJ9</accession>
<dbReference type="InterPro" id="IPR000711">
    <property type="entry name" value="ATPase_OSCP/dsu"/>
</dbReference>
<dbReference type="KEGG" id="dao:Desac_2454"/>
<evidence type="ECO:0000256" key="4">
    <source>
        <dbReference type="ARBA" id="ARBA00023065"/>
    </source>
</evidence>
<dbReference type="NCBIfam" id="TIGR01145">
    <property type="entry name" value="ATP_synt_delta"/>
    <property type="match status" value="1"/>
</dbReference>
<comment type="function">
    <text evidence="7">This protein is part of the stalk that links CF(0) to CF(1). It either transmits conformational changes from CF(0) to CF(1) or is implicated in proton conduction.</text>
</comment>
<keyword evidence="2 7" id="KW-0813">Transport</keyword>
<keyword evidence="3 7" id="KW-0375">Hydrogen ion transport</keyword>
<gene>
    <name evidence="7" type="primary">atpH</name>
    <name evidence="8" type="ordered locus">Desac_2454</name>
</gene>
<dbReference type="STRING" id="880072.Desac_2454"/>
<evidence type="ECO:0000256" key="1">
    <source>
        <dbReference type="ARBA" id="ARBA00004370"/>
    </source>
</evidence>
<dbReference type="HOGENOM" id="CLU_085114_1_1_7"/>
<comment type="subcellular location">
    <subcellularLocation>
        <location evidence="7">Cell inner membrane</location>
        <topology evidence="7">Peripheral membrane protein</topology>
    </subcellularLocation>
    <subcellularLocation>
        <location evidence="1">Membrane</location>
    </subcellularLocation>
</comment>
<dbReference type="GO" id="GO:0045259">
    <property type="term" value="C:proton-transporting ATP synthase complex"/>
    <property type="evidence" value="ECO:0007669"/>
    <property type="project" value="UniProtKB-KW"/>
</dbReference>
<evidence type="ECO:0000256" key="7">
    <source>
        <dbReference type="HAMAP-Rule" id="MF_01416"/>
    </source>
</evidence>
<dbReference type="HAMAP" id="MF_01416">
    <property type="entry name" value="ATP_synth_delta_bact"/>
    <property type="match status" value="1"/>
</dbReference>
<keyword evidence="7" id="KW-0139">CF(1)</keyword>
<keyword evidence="5 7" id="KW-0472">Membrane</keyword>
<dbReference type="InterPro" id="IPR026015">
    <property type="entry name" value="ATP_synth_OSCP/delta_N_sf"/>
</dbReference>
<name>F2NDJ9_DESAR</name>
<evidence type="ECO:0000256" key="5">
    <source>
        <dbReference type="ARBA" id="ARBA00023136"/>
    </source>
</evidence>
<evidence type="ECO:0000256" key="2">
    <source>
        <dbReference type="ARBA" id="ARBA00022448"/>
    </source>
</evidence>
<dbReference type="eggNOG" id="COG0712">
    <property type="taxonomic scope" value="Bacteria"/>
</dbReference>
<keyword evidence="6 7" id="KW-0066">ATP synthesis</keyword>
<proteinExistence type="inferred from homology"/>
<comment type="similarity">
    <text evidence="7">Belongs to the ATPase delta chain family.</text>
</comment>
<evidence type="ECO:0000256" key="6">
    <source>
        <dbReference type="ARBA" id="ARBA00023310"/>
    </source>
</evidence>
<dbReference type="PANTHER" id="PTHR11910">
    <property type="entry name" value="ATP SYNTHASE DELTA CHAIN"/>
    <property type="match status" value="1"/>
</dbReference>
<dbReference type="EMBL" id="CP002629">
    <property type="protein sequence ID" value="AEB10275.1"/>
    <property type="molecule type" value="Genomic_DNA"/>
</dbReference>
<organism evidence="8 9">
    <name type="scientific">Desulfobacca acetoxidans (strain ATCC 700848 / DSM 11109 / ASRB2)</name>
    <dbReference type="NCBI Taxonomy" id="880072"/>
    <lineage>
        <taxon>Bacteria</taxon>
        <taxon>Pseudomonadati</taxon>
        <taxon>Thermodesulfobacteriota</taxon>
        <taxon>Desulfobaccia</taxon>
        <taxon>Desulfobaccales</taxon>
        <taxon>Desulfobaccaceae</taxon>
        <taxon>Desulfobacca</taxon>
    </lineage>
</organism>
<dbReference type="OrthoDB" id="9802471at2"/>
<keyword evidence="7" id="KW-1003">Cell membrane</keyword>
<evidence type="ECO:0000256" key="3">
    <source>
        <dbReference type="ARBA" id="ARBA00022781"/>
    </source>
</evidence>
<keyword evidence="9" id="KW-1185">Reference proteome</keyword>
<dbReference type="GO" id="GO:0046933">
    <property type="term" value="F:proton-transporting ATP synthase activity, rotational mechanism"/>
    <property type="evidence" value="ECO:0007669"/>
    <property type="project" value="UniProtKB-UniRule"/>
</dbReference>
<dbReference type="RefSeq" id="WP_013707384.1">
    <property type="nucleotide sequence ID" value="NC_015388.1"/>
</dbReference>
<dbReference type="SUPFAM" id="SSF47928">
    <property type="entry name" value="N-terminal domain of the delta subunit of the F1F0-ATP synthase"/>
    <property type="match status" value="1"/>
</dbReference>
<protein>
    <recommendedName>
        <fullName evidence="7">ATP synthase subunit delta</fullName>
    </recommendedName>
    <alternativeName>
        <fullName evidence="7">ATP synthase F(1) sector subunit delta</fullName>
    </alternativeName>
    <alternativeName>
        <fullName evidence="7">F-type ATPase subunit delta</fullName>
        <shortName evidence="7">F-ATPase subunit delta</shortName>
    </alternativeName>
</protein>
<dbReference type="PRINTS" id="PR00125">
    <property type="entry name" value="ATPASEDELTA"/>
</dbReference>
<reference evidence="8 9" key="1">
    <citation type="journal article" date="2011" name="Stand. Genomic Sci.">
        <title>Complete genome sequence of the acetate-degrading sulfate reducer Desulfobacca acetoxidans type strain (ASRB2).</title>
        <authorList>
            <person name="Goker M."/>
            <person name="Teshima H."/>
            <person name="Lapidus A."/>
            <person name="Nolan M."/>
            <person name="Lucas S."/>
            <person name="Hammon N."/>
            <person name="Deshpande S."/>
            <person name="Cheng J.F."/>
            <person name="Tapia R."/>
            <person name="Han C."/>
            <person name="Goodwin L."/>
            <person name="Pitluck S."/>
            <person name="Huntemann M."/>
            <person name="Liolios K."/>
            <person name="Ivanova N."/>
            <person name="Pagani I."/>
            <person name="Mavromatis K."/>
            <person name="Ovchinikova G."/>
            <person name="Pati A."/>
            <person name="Chen A."/>
            <person name="Palaniappan K."/>
            <person name="Land M."/>
            <person name="Hauser L."/>
            <person name="Brambilla E.M."/>
            <person name="Rohde M."/>
            <person name="Spring S."/>
            <person name="Detter J.C."/>
            <person name="Woyke T."/>
            <person name="Bristow J."/>
            <person name="Eisen J.A."/>
            <person name="Markowitz V."/>
            <person name="Hugenholtz P."/>
            <person name="Kyrpides N.C."/>
            <person name="Klenk H.P."/>
        </authorList>
    </citation>
    <scope>NUCLEOTIDE SEQUENCE [LARGE SCALE GENOMIC DNA]</scope>
    <source>
        <strain evidence="9">ATCC 700848 / DSM 11109 / ASRB2</strain>
    </source>
</reference>
<dbReference type="Proteomes" id="UP000000483">
    <property type="component" value="Chromosome"/>
</dbReference>
<dbReference type="GO" id="GO:0005886">
    <property type="term" value="C:plasma membrane"/>
    <property type="evidence" value="ECO:0007669"/>
    <property type="project" value="UniProtKB-SubCell"/>
</dbReference>
<evidence type="ECO:0000313" key="9">
    <source>
        <dbReference type="Proteomes" id="UP000000483"/>
    </source>
</evidence>
<dbReference type="Gene3D" id="1.10.520.20">
    <property type="entry name" value="N-terminal domain of the delta subunit of the F1F0-ATP synthase"/>
    <property type="match status" value="1"/>
</dbReference>
<reference evidence="9" key="2">
    <citation type="submission" date="2011-03" db="EMBL/GenBank/DDBJ databases">
        <title>The complete genome of Desulfobacca acetoxidans DSM 11109.</title>
        <authorList>
            <consortium name="US DOE Joint Genome Institute (JGI-PGF)"/>
            <person name="Lucas S."/>
            <person name="Copeland A."/>
            <person name="Lapidus A."/>
            <person name="Bruce D."/>
            <person name="Goodwin L."/>
            <person name="Pitluck S."/>
            <person name="Peters L."/>
            <person name="Kyrpides N."/>
            <person name="Mavromatis K."/>
            <person name="Ivanova N."/>
            <person name="Ovchinnikova G."/>
            <person name="Teshima H."/>
            <person name="Detter J.C."/>
            <person name="Han C."/>
            <person name="Land M."/>
            <person name="Hauser L."/>
            <person name="Markowitz V."/>
            <person name="Cheng J.-F."/>
            <person name="Hugenholtz P."/>
            <person name="Woyke T."/>
            <person name="Wu D."/>
            <person name="Spring S."/>
            <person name="Schueler E."/>
            <person name="Brambilla E."/>
            <person name="Klenk H.-P."/>
            <person name="Eisen J.A."/>
        </authorList>
    </citation>
    <scope>NUCLEOTIDE SEQUENCE [LARGE SCALE GENOMIC DNA]</scope>
    <source>
        <strain evidence="9">ATCC 700848 / DSM 11109 / ASRB2</strain>
    </source>
</reference>
<dbReference type="AlphaFoldDB" id="F2NDJ9"/>
<keyword evidence="7" id="KW-0997">Cell inner membrane</keyword>
<keyword evidence="4 7" id="KW-0406">Ion transport</keyword>
<sequence>MINLSLARRYAKALLSIGKEDGRYKEYGEELNSFTYLLEREAELKNAIINPIYPRDDRKKVLDKILEMIQLSTIVTNFINLLFDKQRIDGVFQINQEYQQLVDKLENISRARVTTAAPLGEDVIDRIRQALEKITGGAVVLDVTDDSQIIGGIIAQVGDLVLDGSVRTQLQSLKETLIRGEVA</sequence>
<dbReference type="Pfam" id="PF00213">
    <property type="entry name" value="OSCP"/>
    <property type="match status" value="1"/>
</dbReference>
<comment type="subunit">
    <text evidence="7">F-type ATPases have 2 components, F(1) - the catalytic core - and F(0) - the membrane proton channel. F(1) has five subunits: alpha(3), beta(3), gamma(1), delta(1), epsilon(1). F(0) has three main subunits: a(1), b(2) and c(10-14). The alpha and beta chains form an alternating ring which encloses part of the gamma chain. F(1) is attached to F(0) by a central stalk formed by the gamma and epsilon chains, while a peripheral stalk is formed by the delta and b chains.</text>
</comment>
<evidence type="ECO:0000313" key="8">
    <source>
        <dbReference type="EMBL" id="AEB10275.1"/>
    </source>
</evidence>
<comment type="function">
    <text evidence="7">F(1)F(0) ATP synthase produces ATP from ADP in the presence of a proton or sodium gradient. F-type ATPases consist of two structural domains, F(1) containing the extramembraneous catalytic core and F(0) containing the membrane proton channel, linked together by a central stalk and a peripheral stalk. During catalysis, ATP synthesis in the catalytic domain of F(1) is coupled via a rotary mechanism of the central stalk subunits to proton translocation.</text>
</comment>